<accession>A0A2N7ATV4</accession>
<dbReference type="GO" id="GO:0009986">
    <property type="term" value="C:cell surface"/>
    <property type="evidence" value="ECO:0007669"/>
    <property type="project" value="UniProtKB-SubCell"/>
</dbReference>
<evidence type="ECO:0000256" key="6">
    <source>
        <dbReference type="ARBA" id="ARBA00022989"/>
    </source>
</evidence>
<keyword evidence="6" id="KW-1133">Transmembrane helix</keyword>
<dbReference type="InterPro" id="IPR012902">
    <property type="entry name" value="N_methyl_site"/>
</dbReference>
<evidence type="ECO:0000313" key="10">
    <source>
        <dbReference type="EMBL" id="PMD70219.1"/>
    </source>
</evidence>
<dbReference type="Pfam" id="PF07963">
    <property type="entry name" value="N_methyl"/>
    <property type="match status" value="1"/>
</dbReference>
<dbReference type="SUPFAM" id="SSF54523">
    <property type="entry name" value="Pili subunits"/>
    <property type="match status" value="1"/>
</dbReference>
<dbReference type="RefSeq" id="WP_102196208.1">
    <property type="nucleotide sequence ID" value="NZ_NIPR01000022.1"/>
</dbReference>
<proteinExistence type="inferred from homology"/>
<keyword evidence="11" id="KW-1185">Reference proteome</keyword>
<reference evidence="10 11" key="1">
    <citation type="submission" date="2017-05" db="EMBL/GenBank/DDBJ databases">
        <title>Lactobacillus nurukis nov., sp. nov., isolated from nuruk.</title>
        <authorList>
            <person name="Kim S.-J."/>
        </authorList>
    </citation>
    <scope>NUCLEOTIDE SEQUENCE [LARGE SCALE GENOMIC DNA]</scope>
    <source>
        <strain evidence="10 11">SYF10-1a</strain>
    </source>
</reference>
<sequence>MKKRKAFTLIEMVIVLFIISLLLLIMIPNLAIQKDHADKKSQEAFKTTLVTQAGLYDENNGDGKTITIDVLKREKYITEAQYKRAEKLKINKDTDLLVLLNDSK</sequence>
<evidence type="ECO:0000256" key="9">
    <source>
        <dbReference type="ARBA" id="ARBA00043982"/>
    </source>
</evidence>
<dbReference type="GO" id="GO:0005886">
    <property type="term" value="C:plasma membrane"/>
    <property type="evidence" value="ECO:0007669"/>
    <property type="project" value="UniProtKB-SubCell"/>
</dbReference>
<keyword evidence="4" id="KW-0488">Methylation</keyword>
<evidence type="ECO:0000256" key="7">
    <source>
        <dbReference type="ARBA" id="ARBA00023136"/>
    </source>
</evidence>
<keyword evidence="8" id="KW-0178">Competence</keyword>
<comment type="subcellular location">
    <subcellularLocation>
        <location evidence="1">Cell membrane</location>
        <topology evidence="1">Single-pass membrane protein</topology>
    </subcellularLocation>
    <subcellularLocation>
        <location evidence="2">Cell surface</location>
    </subcellularLocation>
</comment>
<dbReference type="Proteomes" id="UP000235649">
    <property type="component" value="Unassembled WGS sequence"/>
</dbReference>
<evidence type="ECO:0000256" key="4">
    <source>
        <dbReference type="ARBA" id="ARBA00022481"/>
    </source>
</evidence>
<keyword evidence="7" id="KW-0472">Membrane</keyword>
<evidence type="ECO:0000256" key="5">
    <source>
        <dbReference type="ARBA" id="ARBA00022692"/>
    </source>
</evidence>
<gene>
    <name evidence="10" type="ORF">CBP76_06935</name>
</gene>
<name>A0A2N7ATV4_9LACO</name>
<comment type="caution">
    <text evidence="10">The sequence shown here is derived from an EMBL/GenBank/DDBJ whole genome shotgun (WGS) entry which is preliminary data.</text>
</comment>
<dbReference type="GO" id="GO:0030420">
    <property type="term" value="P:establishment of competence for transformation"/>
    <property type="evidence" value="ECO:0007669"/>
    <property type="project" value="UniProtKB-KW"/>
</dbReference>
<comment type="similarity">
    <text evidence="9">Belongs to the ComGC family.</text>
</comment>
<dbReference type="PIRSF" id="PIRSF029928">
    <property type="entry name" value="Late_competence_ComGC"/>
    <property type="match status" value="1"/>
</dbReference>
<evidence type="ECO:0000256" key="1">
    <source>
        <dbReference type="ARBA" id="ARBA00004162"/>
    </source>
</evidence>
<evidence type="ECO:0000256" key="8">
    <source>
        <dbReference type="ARBA" id="ARBA00023287"/>
    </source>
</evidence>
<keyword evidence="3" id="KW-1003">Cell membrane</keyword>
<dbReference type="InterPro" id="IPR045584">
    <property type="entry name" value="Pilin-like"/>
</dbReference>
<organism evidence="10 11">
    <name type="scientific">Companilactobacillus nuruki</name>
    <dbReference type="NCBI Taxonomy" id="1993540"/>
    <lineage>
        <taxon>Bacteria</taxon>
        <taxon>Bacillati</taxon>
        <taxon>Bacillota</taxon>
        <taxon>Bacilli</taxon>
        <taxon>Lactobacillales</taxon>
        <taxon>Lactobacillaceae</taxon>
        <taxon>Companilactobacillus</taxon>
    </lineage>
</organism>
<evidence type="ECO:0000256" key="3">
    <source>
        <dbReference type="ARBA" id="ARBA00022475"/>
    </source>
</evidence>
<dbReference type="NCBIfam" id="TIGR02532">
    <property type="entry name" value="IV_pilin_GFxxxE"/>
    <property type="match status" value="1"/>
</dbReference>
<dbReference type="AlphaFoldDB" id="A0A2N7ATV4"/>
<dbReference type="NCBIfam" id="NF040999">
    <property type="entry name" value="pilin_ComGC"/>
    <property type="match status" value="1"/>
</dbReference>
<keyword evidence="5" id="KW-0812">Transmembrane</keyword>
<evidence type="ECO:0000256" key="2">
    <source>
        <dbReference type="ARBA" id="ARBA00004241"/>
    </source>
</evidence>
<protein>
    <submittedName>
        <fullName evidence="10">Competence protein ComGC</fullName>
    </submittedName>
</protein>
<dbReference type="EMBL" id="NIPR01000022">
    <property type="protein sequence ID" value="PMD70219.1"/>
    <property type="molecule type" value="Genomic_DNA"/>
</dbReference>
<dbReference type="Gene3D" id="3.30.700.10">
    <property type="entry name" value="Glycoprotein, Type 4 Pilin"/>
    <property type="match status" value="1"/>
</dbReference>
<dbReference type="InterPro" id="IPR016940">
    <property type="entry name" value="ComGC"/>
</dbReference>
<dbReference type="OrthoDB" id="2328798at2"/>
<evidence type="ECO:0000313" key="11">
    <source>
        <dbReference type="Proteomes" id="UP000235649"/>
    </source>
</evidence>